<evidence type="ECO:0000256" key="2">
    <source>
        <dbReference type="ARBA" id="ARBA00023027"/>
    </source>
</evidence>
<dbReference type="InterPro" id="IPR028359">
    <property type="entry name" value="UDP_ManNAc/GlcNAc_DH"/>
</dbReference>
<dbReference type="NCBIfam" id="TIGR03026">
    <property type="entry name" value="NDP-sugDHase"/>
    <property type="match status" value="1"/>
</dbReference>
<dbReference type="GO" id="GO:0000271">
    <property type="term" value="P:polysaccharide biosynthetic process"/>
    <property type="evidence" value="ECO:0007669"/>
    <property type="project" value="InterPro"/>
</dbReference>
<comment type="similarity">
    <text evidence="3">Belongs to the UDP-glucose/GDP-mannose dehydrogenase family.</text>
</comment>
<reference evidence="5 6" key="1">
    <citation type="submission" date="2018-07" db="EMBL/GenBank/DDBJ databases">
        <title>Genomic Encyclopedia of Type Strains, Phase IV (KMG-IV): sequencing the most valuable type-strain genomes for metagenomic binning, comparative biology and taxonomic classification.</title>
        <authorList>
            <person name="Goeker M."/>
        </authorList>
    </citation>
    <scope>NUCLEOTIDE SEQUENCE [LARGE SCALE GENOMIC DNA]</scope>
    <source>
        <strain evidence="5 6">DSM 26725</strain>
    </source>
</reference>
<dbReference type="InterPro" id="IPR014027">
    <property type="entry name" value="UDP-Glc/GDP-Man_DH_C"/>
</dbReference>
<dbReference type="Pfam" id="PF03720">
    <property type="entry name" value="UDPG_MGDP_dh_C"/>
    <property type="match status" value="1"/>
</dbReference>
<dbReference type="Gene3D" id="3.40.50.720">
    <property type="entry name" value="NAD(P)-binding Rossmann-like Domain"/>
    <property type="match status" value="2"/>
</dbReference>
<organism evidence="5 6">
    <name type="scientific">Parasphingopyxis lamellibrachiae</name>
    <dbReference type="NCBI Taxonomy" id="680125"/>
    <lineage>
        <taxon>Bacteria</taxon>
        <taxon>Pseudomonadati</taxon>
        <taxon>Pseudomonadota</taxon>
        <taxon>Alphaproteobacteria</taxon>
        <taxon>Sphingomonadales</taxon>
        <taxon>Sphingomonadaceae</taxon>
        <taxon>Parasphingopyxis</taxon>
    </lineage>
</organism>
<dbReference type="InterPro" id="IPR008927">
    <property type="entry name" value="6-PGluconate_DH-like_C_sf"/>
</dbReference>
<dbReference type="InterPro" id="IPR017476">
    <property type="entry name" value="UDP-Glc/GDP-Man"/>
</dbReference>
<dbReference type="SUPFAM" id="SSF48179">
    <property type="entry name" value="6-phosphogluconate dehydrogenase C-terminal domain-like"/>
    <property type="match status" value="1"/>
</dbReference>
<keyword evidence="2" id="KW-0520">NAD</keyword>
<evidence type="ECO:0000256" key="1">
    <source>
        <dbReference type="ARBA" id="ARBA00023002"/>
    </source>
</evidence>
<protein>
    <submittedName>
        <fullName evidence="5">UDP-N-acetyl-D-mannosaminuronic acid dehydrogenase</fullName>
    </submittedName>
</protein>
<evidence type="ECO:0000259" key="4">
    <source>
        <dbReference type="SMART" id="SM00984"/>
    </source>
</evidence>
<dbReference type="GO" id="GO:0016628">
    <property type="term" value="F:oxidoreductase activity, acting on the CH-CH group of donors, NAD or NADP as acceptor"/>
    <property type="evidence" value="ECO:0007669"/>
    <property type="project" value="InterPro"/>
</dbReference>
<keyword evidence="6" id="KW-1185">Reference proteome</keyword>
<accession>A0A3D9FEC5</accession>
<evidence type="ECO:0000313" key="6">
    <source>
        <dbReference type="Proteomes" id="UP000256310"/>
    </source>
</evidence>
<dbReference type="InterPro" id="IPR036291">
    <property type="entry name" value="NAD(P)-bd_dom_sf"/>
</dbReference>
<feature type="domain" description="UDP-glucose/GDP-mannose dehydrogenase C-terminal" evidence="4">
    <location>
        <begin position="314"/>
        <end position="411"/>
    </location>
</feature>
<dbReference type="Pfam" id="PF03721">
    <property type="entry name" value="UDPG_MGDP_dh_N"/>
    <property type="match status" value="1"/>
</dbReference>
<keyword evidence="1" id="KW-0560">Oxidoreductase</keyword>
<proteinExistence type="inferred from homology"/>
<dbReference type="OrthoDB" id="9803238at2"/>
<dbReference type="PIRSF" id="PIRSF500136">
    <property type="entry name" value="UDP_ManNAc_DH"/>
    <property type="match status" value="1"/>
</dbReference>
<dbReference type="PANTHER" id="PTHR43491:SF1">
    <property type="entry name" value="UDP-N-ACETYL-D-MANNOSAMINE DEHYDROGENASE"/>
    <property type="match status" value="1"/>
</dbReference>
<comment type="caution">
    <text evidence="5">The sequence shown here is derived from an EMBL/GenBank/DDBJ whole genome shotgun (WGS) entry which is preliminary data.</text>
</comment>
<dbReference type="InterPro" id="IPR036220">
    <property type="entry name" value="UDP-Glc/GDP-Man_DH_C_sf"/>
</dbReference>
<sequence length="416" mass="44906">MPNEFKTVCVVGLGYIGLPTAATLASAGFAVKGTDISEHIVEELNEGRAHFSEPDLDMLVRGAVSSERLKAYTEPQPADAFIITVPTPIRDDKSPDMSFVEAAARSVAPVLEAGNLIILESTSPLGATDGVAAIVREARPDLVEGETLKVAIAYCPERILPGQMVRELVQNDRIVGGLTPADAERARDLYESFVRGEIHMTDAKTAELVKLIENAYRDVNIAFANEVANVGEAHGLNPWEAIELANRHPRVNILNPGPGVGGHCIAVDPWFLISDNNDLTGLMAEARRVNDGRPKSVIEKIRAAAKKAGTKKIACLGLAFKPNVDDLRESPAIDIAVGLAQEGFEIYAVEPHVNALPERLWRHDNIRLAGFDEALAKSDIVALLVGHKAFLKRKGDVEGRTVIDAVGLWRESPHVA</sequence>
<dbReference type="GO" id="GO:0051287">
    <property type="term" value="F:NAD binding"/>
    <property type="evidence" value="ECO:0007669"/>
    <property type="project" value="InterPro"/>
</dbReference>
<dbReference type="InterPro" id="IPR014026">
    <property type="entry name" value="UDP-Glc/GDP-Man_DH_dimer"/>
</dbReference>
<evidence type="ECO:0000313" key="5">
    <source>
        <dbReference type="EMBL" id="RED16184.1"/>
    </source>
</evidence>
<dbReference type="PANTHER" id="PTHR43491">
    <property type="entry name" value="UDP-N-ACETYL-D-MANNOSAMINE DEHYDROGENASE"/>
    <property type="match status" value="1"/>
</dbReference>
<dbReference type="Proteomes" id="UP000256310">
    <property type="component" value="Unassembled WGS sequence"/>
</dbReference>
<dbReference type="SUPFAM" id="SSF52413">
    <property type="entry name" value="UDP-glucose/GDP-mannose dehydrogenase C-terminal domain"/>
    <property type="match status" value="1"/>
</dbReference>
<dbReference type="SMART" id="SM00984">
    <property type="entry name" value="UDPG_MGDP_dh_C"/>
    <property type="match status" value="1"/>
</dbReference>
<evidence type="ECO:0000256" key="3">
    <source>
        <dbReference type="PIRNR" id="PIRNR000124"/>
    </source>
</evidence>
<dbReference type="EMBL" id="QRDP01000004">
    <property type="protein sequence ID" value="RED16184.1"/>
    <property type="molecule type" value="Genomic_DNA"/>
</dbReference>
<dbReference type="GO" id="GO:0016616">
    <property type="term" value="F:oxidoreductase activity, acting on the CH-OH group of donors, NAD or NADP as acceptor"/>
    <property type="evidence" value="ECO:0007669"/>
    <property type="project" value="InterPro"/>
</dbReference>
<dbReference type="SUPFAM" id="SSF51735">
    <property type="entry name" value="NAD(P)-binding Rossmann-fold domains"/>
    <property type="match status" value="1"/>
</dbReference>
<name>A0A3D9FEC5_9SPHN</name>
<dbReference type="NCBIfam" id="NF008286">
    <property type="entry name" value="PRK11064.1"/>
    <property type="match status" value="1"/>
</dbReference>
<dbReference type="InterPro" id="IPR001732">
    <property type="entry name" value="UDP-Glc/GDP-Man_DH_N"/>
</dbReference>
<dbReference type="PIRSF" id="PIRSF000124">
    <property type="entry name" value="UDPglc_GDPman_dh"/>
    <property type="match status" value="1"/>
</dbReference>
<dbReference type="AlphaFoldDB" id="A0A3D9FEC5"/>
<gene>
    <name evidence="5" type="ORF">DFR46_1200</name>
</gene>
<dbReference type="Pfam" id="PF00984">
    <property type="entry name" value="UDPG_MGDP_dh"/>
    <property type="match status" value="1"/>
</dbReference>
<dbReference type="RefSeq" id="WP_116235621.1">
    <property type="nucleotide sequence ID" value="NZ_QRDP01000004.1"/>
</dbReference>